<evidence type="ECO:0000256" key="6">
    <source>
        <dbReference type="ARBA" id="ARBA00022679"/>
    </source>
</evidence>
<sequence>MLPVARQDRNAGPDSNDMEREQKAMARMEAIRRRIGQMQGLAAALVIVFAFLAGAFAVPAWAAALAGGAIFLAAYATGDREPERRLGARLGPRRDRRAVAWPDSGMKVIAEGLNDPCIITDGSGIVRYVNQVAAARFGPIQPGDPLSFKLRVTALHDALDRVVSLDQPETIGWAEKIPTERWFEAQLAPIHFPPDPNGSDRKPDFVLVVIEDQTEQRRSERMRADFVANASHELRTPLAALSGFIETLQGPAREDPVARERFLGIMGAQAGRMKRLIDDLLSLSRIEMKAHVLPDTIVDLAELAGQTVDMLAPLAAETGVTVRFERPSAEMPVLGDRDELIQVLSNLIENAIKYGASGKSVEVAARTDGDGYLVAVTDHGPGIAEEHLPRLTERFYRADIQSSREKQGTGLGLAIVKHILTRHRGRLGVSSRIGQGSVFTIRMPSARSVSLKP</sequence>
<comment type="catalytic activity">
    <reaction evidence="1">
        <text>ATP + protein L-histidine = ADP + protein N-phospho-L-histidine.</text>
        <dbReference type="EC" id="2.7.13.3"/>
    </reaction>
</comment>
<keyword evidence="13" id="KW-1133">Transmembrane helix</keyword>
<dbReference type="FunFam" id="3.30.565.10:FF:000006">
    <property type="entry name" value="Sensor histidine kinase WalK"/>
    <property type="match status" value="1"/>
</dbReference>
<dbReference type="InterPro" id="IPR036890">
    <property type="entry name" value="HATPase_C_sf"/>
</dbReference>
<organism evidence="15 16">
    <name type="scientific">Prosthecodimorpha hirschii</name>
    <dbReference type="NCBI Taxonomy" id="665126"/>
    <lineage>
        <taxon>Bacteria</taxon>
        <taxon>Pseudomonadati</taxon>
        <taxon>Pseudomonadota</taxon>
        <taxon>Alphaproteobacteria</taxon>
        <taxon>Hyphomicrobiales</taxon>
        <taxon>Ancalomicrobiaceae</taxon>
        <taxon>Prosthecodimorpha</taxon>
    </lineage>
</organism>
<dbReference type="EC" id="2.7.13.3" evidence="3"/>
<evidence type="ECO:0000256" key="2">
    <source>
        <dbReference type="ARBA" id="ARBA00004236"/>
    </source>
</evidence>
<dbReference type="GO" id="GO:0005524">
    <property type="term" value="F:ATP binding"/>
    <property type="evidence" value="ECO:0007669"/>
    <property type="project" value="UniProtKB-KW"/>
</dbReference>
<evidence type="ECO:0000256" key="3">
    <source>
        <dbReference type="ARBA" id="ARBA00012438"/>
    </source>
</evidence>
<dbReference type="GO" id="GO:0004721">
    <property type="term" value="F:phosphoprotein phosphatase activity"/>
    <property type="evidence" value="ECO:0007669"/>
    <property type="project" value="TreeGrafter"/>
</dbReference>
<evidence type="ECO:0000256" key="9">
    <source>
        <dbReference type="ARBA" id="ARBA00022840"/>
    </source>
</evidence>
<evidence type="ECO:0000313" key="16">
    <source>
        <dbReference type="Proteomes" id="UP000048984"/>
    </source>
</evidence>
<dbReference type="Gene3D" id="3.30.450.20">
    <property type="entry name" value="PAS domain"/>
    <property type="match status" value="1"/>
</dbReference>
<proteinExistence type="predicted"/>
<comment type="caution">
    <text evidence="15">The sequence shown here is derived from an EMBL/GenBank/DDBJ whole genome shotgun (WGS) entry which is preliminary data.</text>
</comment>
<keyword evidence="10" id="KW-0902">Two-component regulatory system</keyword>
<dbReference type="SUPFAM" id="SSF55874">
    <property type="entry name" value="ATPase domain of HSP90 chaperone/DNA topoisomerase II/histidine kinase"/>
    <property type="match status" value="1"/>
</dbReference>
<dbReference type="PANTHER" id="PTHR45453:SF1">
    <property type="entry name" value="PHOSPHATE REGULON SENSOR PROTEIN PHOR"/>
    <property type="match status" value="1"/>
</dbReference>
<protein>
    <recommendedName>
        <fullName evidence="3">histidine kinase</fullName>
        <ecNumber evidence="3">2.7.13.3</ecNumber>
    </recommendedName>
</protein>
<name>A0A0P6W2L8_9HYPH</name>
<evidence type="ECO:0000256" key="4">
    <source>
        <dbReference type="ARBA" id="ARBA00022475"/>
    </source>
</evidence>
<dbReference type="InterPro" id="IPR003594">
    <property type="entry name" value="HATPase_dom"/>
</dbReference>
<dbReference type="CDD" id="cd00082">
    <property type="entry name" value="HisKA"/>
    <property type="match status" value="1"/>
</dbReference>
<evidence type="ECO:0000256" key="13">
    <source>
        <dbReference type="SAM" id="Phobius"/>
    </source>
</evidence>
<dbReference type="InterPro" id="IPR005467">
    <property type="entry name" value="His_kinase_dom"/>
</dbReference>
<keyword evidence="6" id="KW-0808">Transferase</keyword>
<evidence type="ECO:0000256" key="8">
    <source>
        <dbReference type="ARBA" id="ARBA00022777"/>
    </source>
</evidence>
<dbReference type="PRINTS" id="PR00344">
    <property type="entry name" value="BCTRLSENSOR"/>
</dbReference>
<feature type="region of interest" description="Disordered" evidence="12">
    <location>
        <begin position="1"/>
        <end position="22"/>
    </location>
</feature>
<evidence type="ECO:0000313" key="15">
    <source>
        <dbReference type="EMBL" id="KPL52511.1"/>
    </source>
</evidence>
<dbReference type="Gene3D" id="1.10.287.130">
    <property type="match status" value="1"/>
</dbReference>
<dbReference type="Gene3D" id="3.30.565.10">
    <property type="entry name" value="Histidine kinase-like ATPase, C-terminal domain"/>
    <property type="match status" value="1"/>
</dbReference>
<keyword evidence="8" id="KW-0418">Kinase</keyword>
<dbReference type="InterPro" id="IPR050351">
    <property type="entry name" value="BphY/WalK/GraS-like"/>
</dbReference>
<keyword evidence="11 13" id="KW-0472">Membrane</keyword>
<keyword evidence="5" id="KW-0597">Phosphoprotein</keyword>
<keyword evidence="16" id="KW-1185">Reference proteome</keyword>
<evidence type="ECO:0000256" key="1">
    <source>
        <dbReference type="ARBA" id="ARBA00000085"/>
    </source>
</evidence>
<evidence type="ECO:0000256" key="10">
    <source>
        <dbReference type="ARBA" id="ARBA00023012"/>
    </source>
</evidence>
<dbReference type="Pfam" id="PF02518">
    <property type="entry name" value="HATPase_c"/>
    <property type="match status" value="1"/>
</dbReference>
<evidence type="ECO:0000256" key="12">
    <source>
        <dbReference type="SAM" id="MobiDB-lite"/>
    </source>
</evidence>
<evidence type="ECO:0000259" key="14">
    <source>
        <dbReference type="PROSITE" id="PS50109"/>
    </source>
</evidence>
<dbReference type="InterPro" id="IPR004358">
    <property type="entry name" value="Sig_transdc_His_kin-like_C"/>
</dbReference>
<dbReference type="AlphaFoldDB" id="A0A0P6W2L8"/>
<dbReference type="EMBL" id="LJYW01000001">
    <property type="protein sequence ID" value="KPL52511.1"/>
    <property type="molecule type" value="Genomic_DNA"/>
</dbReference>
<dbReference type="Proteomes" id="UP000048984">
    <property type="component" value="Unassembled WGS sequence"/>
</dbReference>
<feature type="domain" description="Histidine kinase" evidence="14">
    <location>
        <begin position="229"/>
        <end position="447"/>
    </location>
</feature>
<comment type="subcellular location">
    <subcellularLocation>
        <location evidence="2">Cell membrane</location>
    </subcellularLocation>
</comment>
<dbReference type="STRING" id="665126.ABB55_09990"/>
<dbReference type="InterPro" id="IPR003661">
    <property type="entry name" value="HisK_dim/P_dom"/>
</dbReference>
<keyword evidence="9" id="KW-0067">ATP-binding</keyword>
<dbReference type="GO" id="GO:0016036">
    <property type="term" value="P:cellular response to phosphate starvation"/>
    <property type="evidence" value="ECO:0007669"/>
    <property type="project" value="TreeGrafter"/>
</dbReference>
<keyword evidence="4" id="KW-1003">Cell membrane</keyword>
<reference evidence="15 16" key="1">
    <citation type="submission" date="2015-09" db="EMBL/GenBank/DDBJ databases">
        <authorList>
            <person name="Jackson K.R."/>
            <person name="Lunt B.L."/>
            <person name="Fisher J.N.B."/>
            <person name="Gardner A.V."/>
            <person name="Bailey M.E."/>
            <person name="Deus L.M."/>
            <person name="Earl A.S."/>
            <person name="Gibby P.D."/>
            <person name="Hartmann K.A."/>
            <person name="Liu J.E."/>
            <person name="Manci A.M."/>
            <person name="Nielsen D.A."/>
            <person name="Solomon M.B."/>
            <person name="Breakwell D.P."/>
            <person name="Burnett S.H."/>
            <person name="Grose J.H."/>
        </authorList>
    </citation>
    <scope>NUCLEOTIDE SEQUENCE [LARGE SCALE GENOMIC DNA]</scope>
    <source>
        <strain evidence="15 16">16</strain>
    </source>
</reference>
<dbReference type="FunFam" id="1.10.287.130:FF:000008">
    <property type="entry name" value="Two-component sensor histidine kinase"/>
    <property type="match status" value="1"/>
</dbReference>
<feature type="transmembrane region" description="Helical" evidence="13">
    <location>
        <begin position="35"/>
        <end position="54"/>
    </location>
</feature>
<dbReference type="SUPFAM" id="SSF47384">
    <property type="entry name" value="Homodimeric domain of signal transducing histidine kinase"/>
    <property type="match status" value="1"/>
</dbReference>
<evidence type="ECO:0000256" key="11">
    <source>
        <dbReference type="ARBA" id="ARBA00023136"/>
    </source>
</evidence>
<dbReference type="GO" id="GO:0000155">
    <property type="term" value="F:phosphorelay sensor kinase activity"/>
    <property type="evidence" value="ECO:0007669"/>
    <property type="project" value="InterPro"/>
</dbReference>
<dbReference type="InterPro" id="IPR036097">
    <property type="entry name" value="HisK_dim/P_sf"/>
</dbReference>
<dbReference type="SMART" id="SM00388">
    <property type="entry name" value="HisKA"/>
    <property type="match status" value="1"/>
</dbReference>
<accession>A0A0P6W2L8</accession>
<gene>
    <name evidence="15" type="ORF">ABB55_09990</name>
</gene>
<dbReference type="PROSITE" id="PS50109">
    <property type="entry name" value="HIS_KIN"/>
    <property type="match status" value="1"/>
</dbReference>
<evidence type="ECO:0000256" key="7">
    <source>
        <dbReference type="ARBA" id="ARBA00022741"/>
    </source>
</evidence>
<dbReference type="SMART" id="SM00387">
    <property type="entry name" value="HATPase_c"/>
    <property type="match status" value="1"/>
</dbReference>
<dbReference type="Pfam" id="PF00512">
    <property type="entry name" value="HisKA"/>
    <property type="match status" value="1"/>
</dbReference>
<evidence type="ECO:0000256" key="5">
    <source>
        <dbReference type="ARBA" id="ARBA00022553"/>
    </source>
</evidence>
<keyword evidence="7" id="KW-0547">Nucleotide-binding</keyword>
<reference evidence="15 16" key="2">
    <citation type="submission" date="2015-10" db="EMBL/GenBank/DDBJ databases">
        <title>Draft Genome Sequence of Prosthecomicrobium hirschii ATCC 27832.</title>
        <authorList>
            <person name="Daniel J."/>
            <person name="Givan S.A."/>
            <person name="Brun Y.V."/>
            <person name="Brown P.J."/>
        </authorList>
    </citation>
    <scope>NUCLEOTIDE SEQUENCE [LARGE SCALE GENOMIC DNA]</scope>
    <source>
        <strain evidence="15 16">16</strain>
    </source>
</reference>
<dbReference type="PANTHER" id="PTHR45453">
    <property type="entry name" value="PHOSPHATE REGULON SENSOR PROTEIN PHOR"/>
    <property type="match status" value="1"/>
</dbReference>
<dbReference type="GO" id="GO:0005886">
    <property type="term" value="C:plasma membrane"/>
    <property type="evidence" value="ECO:0007669"/>
    <property type="project" value="UniProtKB-SubCell"/>
</dbReference>
<dbReference type="CDD" id="cd00075">
    <property type="entry name" value="HATPase"/>
    <property type="match status" value="1"/>
</dbReference>
<keyword evidence="13" id="KW-0812">Transmembrane</keyword>